<accession>A0A6G1WSB3</accession>
<gene>
    <name evidence="4" type="ORF">BMJ33_20715</name>
    <name evidence="3" type="ORF">GHJ91_26800</name>
</gene>
<sequence>MTDPSRNPMLVGRRGTLKLFAAAAVASGAGALLSEKTAFGATQFHLTQVRNATLRVDYAGVRFLIDPMFAGKGATPGFEGSANSKLRNPLVDLPLTVEQLADVDAVVVTHLHSDHWDDEAAAILDKKLPLFAQNDEDAAHIRSQGFQDVRTLTENTEFQGIHLAKTGGQHGTDATLEAIPALGQVCGVVFSHPSNKRLYLAGDTIWNEHVAAAISRHHPEIIVLNAGKAVFPGFPPIIMGEEDVLAVHKAAPEATLIASHMEAVNHCVLSRAALRAYSEEQGFASSLLVPADGETLAFK</sequence>
<dbReference type="EMBL" id="NBUC01000103">
    <property type="protein sequence ID" value="PLU00585.1"/>
    <property type="molecule type" value="Genomic_DNA"/>
</dbReference>
<dbReference type="PROSITE" id="PS51318">
    <property type="entry name" value="TAT"/>
    <property type="match status" value="1"/>
</dbReference>
<reference evidence="3" key="1">
    <citation type="journal article" date="2013" name="Genome Biol.">
        <title>Comparative genomics of the core and accessory genomes of 48 Sinorhizobium strains comprising five genospecies.</title>
        <authorList>
            <person name="Sugawara M."/>
            <person name="Epstein B."/>
            <person name="Badgley B.D."/>
            <person name="Unno T."/>
            <person name="Xu L."/>
            <person name="Reese J."/>
            <person name="Gyaneshwar P."/>
            <person name="Denny R."/>
            <person name="Mudge J."/>
            <person name="Bharti A.K."/>
            <person name="Farmer A.D."/>
            <person name="May G.D."/>
            <person name="Woodward J.E."/>
            <person name="Medigue C."/>
            <person name="Vallenet D."/>
            <person name="Lajus A."/>
            <person name="Rouy Z."/>
            <person name="Martinez-Vaz B."/>
            <person name="Tiffin P."/>
            <person name="Young N.D."/>
            <person name="Sadowsky M.J."/>
        </authorList>
    </citation>
    <scope>NUCLEOTIDE SEQUENCE</scope>
    <source>
        <strain evidence="3">M1</strain>
    </source>
</reference>
<dbReference type="Proteomes" id="UP001190825">
    <property type="component" value="Unassembled WGS sequence"/>
</dbReference>
<evidence type="ECO:0000256" key="1">
    <source>
        <dbReference type="ARBA" id="ARBA00022801"/>
    </source>
</evidence>
<organism evidence="3">
    <name type="scientific">Sinorhizobium medicae</name>
    <dbReference type="NCBI Taxonomy" id="110321"/>
    <lineage>
        <taxon>Bacteria</taxon>
        <taxon>Pseudomonadati</taxon>
        <taxon>Pseudomonadota</taxon>
        <taxon>Alphaproteobacteria</taxon>
        <taxon>Hyphomicrobiales</taxon>
        <taxon>Rhizobiaceae</taxon>
        <taxon>Sinorhizobium/Ensifer group</taxon>
        <taxon>Sinorhizobium</taxon>
    </lineage>
</organism>
<evidence type="ECO:0000259" key="2">
    <source>
        <dbReference type="Pfam" id="PF12706"/>
    </source>
</evidence>
<dbReference type="Gene3D" id="3.60.15.10">
    <property type="entry name" value="Ribonuclease Z/Hydroxyacylglutathione hydrolase-like"/>
    <property type="match status" value="1"/>
</dbReference>
<reference evidence="4 5" key="3">
    <citation type="journal article" date="2018" name="FEMS Microbiol. Ecol.">
        <title>Co-invading symbiotic mutualists of Medicago polymorpha retain high ancestral diversity and contain diverse accessory genomes.</title>
        <authorList>
            <person name="Porter S.S."/>
            <person name="Faber-Hammond J.J."/>
            <person name="Friesen M.L."/>
        </authorList>
    </citation>
    <scope>NUCLEOTIDE SEQUENCE [LARGE SCALE GENOMIC DNA]</scope>
    <source>
        <strain evidence="4 5">Str16</strain>
    </source>
</reference>
<dbReference type="Pfam" id="PF12706">
    <property type="entry name" value="Lactamase_B_2"/>
    <property type="match status" value="1"/>
</dbReference>
<protein>
    <submittedName>
        <fullName evidence="3">MBL fold metallo-hydrolase</fullName>
    </submittedName>
</protein>
<dbReference type="AlphaFoldDB" id="A0A6G1WSB3"/>
<dbReference type="GeneID" id="61611875"/>
<feature type="domain" description="Metallo-beta-lactamase" evidence="2">
    <location>
        <begin position="62"/>
        <end position="261"/>
    </location>
</feature>
<comment type="caution">
    <text evidence="3">The sequence shown here is derived from an EMBL/GenBank/DDBJ whole genome shotgun (WGS) entry which is preliminary data.</text>
</comment>
<dbReference type="InterPro" id="IPR050114">
    <property type="entry name" value="UPF0173_UPF0282_UlaG_hydrolase"/>
</dbReference>
<reference evidence="4" key="2">
    <citation type="submission" date="2017-04" db="EMBL/GenBank/DDBJ databases">
        <authorList>
            <person name="Porter S."/>
            <person name="Friesen M.L."/>
            <person name="Faber-Hammond J."/>
        </authorList>
    </citation>
    <scope>NUCLEOTIDE SEQUENCE</scope>
    <source>
        <strain evidence="4">Str16</strain>
    </source>
</reference>
<dbReference type="RefSeq" id="WP_012066817.1">
    <property type="nucleotide sequence ID" value="NZ_ATYC01000022.1"/>
</dbReference>
<keyword evidence="1 3" id="KW-0378">Hydrolase</keyword>
<name>A0A6G1WSB3_9HYPH</name>
<dbReference type="InterPro" id="IPR036866">
    <property type="entry name" value="RibonucZ/Hydroxyglut_hydro"/>
</dbReference>
<dbReference type="GO" id="GO:0016787">
    <property type="term" value="F:hydrolase activity"/>
    <property type="evidence" value="ECO:0007669"/>
    <property type="project" value="UniProtKB-KW"/>
</dbReference>
<dbReference type="EMBL" id="WISB01000161">
    <property type="protein sequence ID" value="MQW72624.1"/>
    <property type="molecule type" value="Genomic_DNA"/>
</dbReference>
<evidence type="ECO:0000313" key="3">
    <source>
        <dbReference type="EMBL" id="MQW72624.1"/>
    </source>
</evidence>
<dbReference type="InterPro" id="IPR001279">
    <property type="entry name" value="Metallo-B-lactamas"/>
</dbReference>
<evidence type="ECO:0000313" key="5">
    <source>
        <dbReference type="Proteomes" id="UP001190825"/>
    </source>
</evidence>
<dbReference type="OMA" id="HTHDDHW"/>
<evidence type="ECO:0000313" key="4">
    <source>
        <dbReference type="EMBL" id="PLU00585.1"/>
    </source>
</evidence>
<dbReference type="InterPro" id="IPR006311">
    <property type="entry name" value="TAT_signal"/>
</dbReference>
<keyword evidence="5" id="KW-1185">Reference proteome</keyword>
<proteinExistence type="predicted"/>
<dbReference type="PANTHER" id="PTHR43546:SF9">
    <property type="entry name" value="L-ASCORBATE-6-PHOSPHATE LACTONASE ULAG-RELATED"/>
    <property type="match status" value="1"/>
</dbReference>
<dbReference type="PANTHER" id="PTHR43546">
    <property type="entry name" value="UPF0173 METAL-DEPENDENT HYDROLASE MJ1163-RELATED"/>
    <property type="match status" value="1"/>
</dbReference>
<dbReference type="SUPFAM" id="SSF56281">
    <property type="entry name" value="Metallo-hydrolase/oxidoreductase"/>
    <property type="match status" value="1"/>
</dbReference>